<dbReference type="NCBIfam" id="NF009940">
    <property type="entry name" value="PRK13403.1"/>
    <property type="match status" value="1"/>
</dbReference>
<feature type="binding site" evidence="9 10">
    <location>
        <position position="190"/>
    </location>
    <ligand>
        <name>Mg(2+)</name>
        <dbReference type="ChEBI" id="CHEBI:18420"/>
        <label>1</label>
    </ligand>
</feature>
<feature type="binding site" evidence="9 10">
    <location>
        <position position="230"/>
    </location>
    <ligand>
        <name>Mg(2+)</name>
        <dbReference type="ChEBI" id="CHEBI:18420"/>
        <label>2</label>
    </ligand>
</feature>
<dbReference type="Pfam" id="PF07991">
    <property type="entry name" value="KARI_N"/>
    <property type="match status" value="1"/>
</dbReference>
<feature type="binding site" evidence="9 10">
    <location>
        <position position="190"/>
    </location>
    <ligand>
        <name>Mg(2+)</name>
        <dbReference type="ChEBI" id="CHEBI:18420"/>
        <label>2</label>
    </ligand>
</feature>
<dbReference type="NCBIfam" id="TIGR00465">
    <property type="entry name" value="ilvC"/>
    <property type="match status" value="1"/>
</dbReference>
<comment type="cofactor">
    <cofactor evidence="9">
        <name>Mg(2+)</name>
        <dbReference type="ChEBI" id="CHEBI:18420"/>
    </cofactor>
    <text evidence="9">Binds 2 magnesium ions per subunit.</text>
</comment>
<keyword evidence="7 9" id="KW-0560">Oxidoreductase</keyword>
<organism evidence="13 14">
    <name type="scientific">Alkalihalobacterium chitinilyticum</name>
    <dbReference type="NCBI Taxonomy" id="2980103"/>
    <lineage>
        <taxon>Bacteria</taxon>
        <taxon>Bacillati</taxon>
        <taxon>Bacillota</taxon>
        <taxon>Bacilli</taxon>
        <taxon>Bacillales</taxon>
        <taxon>Bacillaceae</taxon>
        <taxon>Alkalihalobacterium</taxon>
    </lineage>
</organism>
<evidence type="ECO:0000256" key="10">
    <source>
        <dbReference type="PROSITE-ProRule" id="PRU01198"/>
    </source>
</evidence>
<evidence type="ECO:0000256" key="7">
    <source>
        <dbReference type="ARBA" id="ARBA00023002"/>
    </source>
</evidence>
<feature type="active site" evidence="9">
    <location>
        <position position="107"/>
    </location>
</feature>
<evidence type="ECO:0000256" key="6">
    <source>
        <dbReference type="ARBA" id="ARBA00022842"/>
    </source>
</evidence>
<feature type="binding site" evidence="9">
    <location>
        <position position="133"/>
    </location>
    <ligand>
        <name>NADP(+)</name>
        <dbReference type="ChEBI" id="CHEBI:58349"/>
    </ligand>
</feature>
<dbReference type="Gene3D" id="3.40.50.720">
    <property type="entry name" value="NAD(P)-binding Rossmann-like Domain"/>
    <property type="match status" value="1"/>
</dbReference>
<reference evidence="13" key="1">
    <citation type="submission" date="2024-05" db="EMBL/GenBank/DDBJ databases">
        <title>Alkalihalobacillus sp. strain MEB203 novel alkaliphilic bacterium from Lonar Lake, India.</title>
        <authorList>
            <person name="Joshi A."/>
            <person name="Thite S."/>
            <person name="Mengade P."/>
        </authorList>
    </citation>
    <scope>NUCLEOTIDE SEQUENCE</scope>
    <source>
        <strain evidence="13">MEB 203</strain>
    </source>
</reference>
<comment type="pathway">
    <text evidence="1 9">Amino-acid biosynthesis; L-valine biosynthesis; L-valine from pyruvate: step 2/4.</text>
</comment>
<dbReference type="RefSeq" id="WP_275117036.1">
    <property type="nucleotide sequence ID" value="NZ_JAOTPO010000002.1"/>
</dbReference>
<evidence type="ECO:0000256" key="3">
    <source>
        <dbReference type="ARBA" id="ARBA00010318"/>
    </source>
</evidence>
<proteinExistence type="inferred from homology"/>
<comment type="catalytic activity">
    <reaction evidence="9">
        <text>(2R,3R)-2,3-dihydroxy-3-methylpentanoate + NADP(+) = (S)-2-ethyl-2-hydroxy-3-oxobutanoate + NADPH + H(+)</text>
        <dbReference type="Rhea" id="RHEA:13493"/>
        <dbReference type="ChEBI" id="CHEBI:15378"/>
        <dbReference type="ChEBI" id="CHEBI:49256"/>
        <dbReference type="ChEBI" id="CHEBI:49258"/>
        <dbReference type="ChEBI" id="CHEBI:57783"/>
        <dbReference type="ChEBI" id="CHEBI:58349"/>
        <dbReference type="EC" id="1.1.1.86"/>
    </reaction>
</comment>
<feature type="binding site" evidence="9">
    <location>
        <position position="48"/>
    </location>
    <ligand>
        <name>NADP(+)</name>
        <dbReference type="ChEBI" id="CHEBI:58349"/>
    </ligand>
</feature>
<dbReference type="HAMAP" id="MF_00435">
    <property type="entry name" value="IlvC"/>
    <property type="match status" value="1"/>
</dbReference>
<feature type="binding site" evidence="9">
    <location>
        <position position="52"/>
    </location>
    <ligand>
        <name>NADP(+)</name>
        <dbReference type="ChEBI" id="CHEBI:58349"/>
    </ligand>
</feature>
<feature type="binding site" evidence="9">
    <location>
        <begin position="25"/>
        <end position="28"/>
    </location>
    <ligand>
        <name>NADP(+)</name>
        <dbReference type="ChEBI" id="CHEBI:58349"/>
    </ligand>
</feature>
<comment type="caution">
    <text evidence="9">Lacks conserved residue(s) required for the propagation of feature annotation.</text>
</comment>
<feature type="domain" description="KARI C-terminal knotted" evidence="12">
    <location>
        <begin position="182"/>
        <end position="327"/>
    </location>
</feature>
<sequence length="340" mass="36782">MANIYYNGDINEGVLQGKTVAIIGYGSQGHAHAQNLRESGVSVVVGLRPGKSWDQAVSDGFEVLTVQEAAAKAQVVMILLPDENQPKVYKESIEPELTAGKALVFAHGFNVHFNQIKPPADVDVFLAAPKGPGHLVRRTYTEGAGVPGLIAVYQDATGQAKELALAYAKQIGSARGGVIETTFQEETETDLFGEQAVLCGGTSALVKAGFETLVEAGYQPEVAYFECLHELKLIVDLMYEGGLEYMRYSISDTAQWGDFVAGPQIVTEDTKKAMKSILSDIQTGKFAKGWILENQANRPEFTAINESEKNHPIEVVGRELREMMPFVKAKSKGVVGSAKN</sequence>
<dbReference type="InterPro" id="IPR013023">
    <property type="entry name" value="KARI"/>
</dbReference>
<dbReference type="SUPFAM" id="SSF48179">
    <property type="entry name" value="6-phosphogluconate dehydrogenase C-terminal domain-like"/>
    <property type="match status" value="1"/>
</dbReference>
<evidence type="ECO:0000259" key="12">
    <source>
        <dbReference type="PROSITE" id="PS51851"/>
    </source>
</evidence>
<evidence type="ECO:0000256" key="8">
    <source>
        <dbReference type="ARBA" id="ARBA00023304"/>
    </source>
</evidence>
<keyword evidence="5 9" id="KW-0479">Metal-binding</keyword>
<dbReference type="SUPFAM" id="SSF51735">
    <property type="entry name" value="NAD(P)-binding Rossmann-fold domains"/>
    <property type="match status" value="1"/>
</dbReference>
<accession>A0ABT5VAC0</accession>
<comment type="pathway">
    <text evidence="2 9">Amino-acid biosynthesis; L-isoleucine biosynthesis; L-isoleucine from 2-oxobutanoate: step 2/4.</text>
</comment>
<keyword evidence="6 9" id="KW-0460">Magnesium</keyword>
<feature type="binding site" evidence="9 10">
    <location>
        <position position="226"/>
    </location>
    <ligand>
        <name>Mg(2+)</name>
        <dbReference type="ChEBI" id="CHEBI:18420"/>
        <label>2</label>
    </ligand>
</feature>
<dbReference type="EMBL" id="JAOTPO010000002">
    <property type="protein sequence ID" value="MDE5412404.1"/>
    <property type="molecule type" value="Genomic_DNA"/>
</dbReference>
<dbReference type="InterPro" id="IPR000506">
    <property type="entry name" value="KARI_C"/>
</dbReference>
<dbReference type="InterPro" id="IPR013116">
    <property type="entry name" value="KARI_N"/>
</dbReference>
<evidence type="ECO:0000256" key="9">
    <source>
        <dbReference type="HAMAP-Rule" id="MF_00435"/>
    </source>
</evidence>
<gene>
    <name evidence="9 13" type="primary">ilvC</name>
    <name evidence="13" type="ORF">N7Z68_03340</name>
</gene>
<feature type="binding site" evidence="9 10">
    <location>
        <position position="194"/>
    </location>
    <ligand>
        <name>Mg(2+)</name>
        <dbReference type="ChEBI" id="CHEBI:18420"/>
        <label>1</label>
    </ligand>
</feature>
<name>A0ABT5VAC0_9BACI</name>
<comment type="caution">
    <text evidence="13">The sequence shown here is derived from an EMBL/GenBank/DDBJ whole genome shotgun (WGS) entry which is preliminary data.</text>
</comment>
<keyword evidence="9" id="KW-0521">NADP</keyword>
<evidence type="ECO:0000256" key="1">
    <source>
        <dbReference type="ARBA" id="ARBA00004864"/>
    </source>
</evidence>
<comment type="similarity">
    <text evidence="3 9 10">Belongs to the ketol-acid reductoisomerase family.</text>
</comment>
<evidence type="ECO:0000259" key="11">
    <source>
        <dbReference type="PROSITE" id="PS51850"/>
    </source>
</evidence>
<comment type="function">
    <text evidence="9">Involved in the biosynthesis of branched-chain amino acids (BCAA). Catalyzes an alkyl-migration followed by a ketol-acid reduction of (S)-2-acetolactate (S2AL) to yield (R)-2,3-dihydroxy-isovalerate. In the isomerase reaction, S2AL is rearranged via a Mg-dependent methyl migration to produce 3-hydroxy-3-methyl-2-ketobutyrate (HMKB). In the reductase reaction, this 2-ketoacid undergoes a metal-dependent reduction by NADPH to yield (R)-2,3-dihydroxy-isovalerate.</text>
</comment>
<protein>
    <recommendedName>
        <fullName evidence="9">Ketol-acid reductoisomerase (NADP(+))</fullName>
        <shortName evidence="9">KARI</shortName>
        <ecNumber evidence="9">1.1.1.86</ecNumber>
    </recommendedName>
    <alternativeName>
        <fullName evidence="9">Acetohydroxy-acid isomeroreductase</fullName>
        <shortName evidence="9">AHIR</shortName>
    </alternativeName>
    <alternativeName>
        <fullName evidence="9">Alpha-keto-beta-hydroxylacyl reductoisomerase</fullName>
    </alternativeName>
</protein>
<dbReference type="InterPro" id="IPR014359">
    <property type="entry name" value="KARI_prok"/>
</dbReference>
<evidence type="ECO:0000313" key="13">
    <source>
        <dbReference type="EMBL" id="MDE5412404.1"/>
    </source>
</evidence>
<dbReference type="InterPro" id="IPR008927">
    <property type="entry name" value="6-PGluconate_DH-like_C_sf"/>
</dbReference>
<dbReference type="InterPro" id="IPR036291">
    <property type="entry name" value="NAD(P)-bd_dom_sf"/>
</dbReference>
<evidence type="ECO:0000313" key="14">
    <source>
        <dbReference type="Proteomes" id="UP001148125"/>
    </source>
</evidence>
<dbReference type="PIRSF" id="PIRSF000116">
    <property type="entry name" value="IlvC_gammaproteo"/>
    <property type="match status" value="1"/>
</dbReference>
<dbReference type="PROSITE" id="PS51851">
    <property type="entry name" value="KARI_C"/>
    <property type="match status" value="1"/>
</dbReference>
<keyword evidence="4 9" id="KW-0028">Amino-acid biosynthesis</keyword>
<comment type="catalytic activity">
    <reaction evidence="9">
        <text>(2R)-2,3-dihydroxy-3-methylbutanoate + NADP(+) = (2S)-2-acetolactate + NADPH + H(+)</text>
        <dbReference type="Rhea" id="RHEA:22068"/>
        <dbReference type="ChEBI" id="CHEBI:15378"/>
        <dbReference type="ChEBI" id="CHEBI:49072"/>
        <dbReference type="ChEBI" id="CHEBI:57783"/>
        <dbReference type="ChEBI" id="CHEBI:58349"/>
        <dbReference type="ChEBI" id="CHEBI:58476"/>
        <dbReference type="EC" id="1.1.1.86"/>
    </reaction>
</comment>
<dbReference type="Gene3D" id="6.10.240.10">
    <property type="match status" value="1"/>
</dbReference>
<dbReference type="GO" id="GO:0004455">
    <property type="term" value="F:ketol-acid reductoisomerase activity"/>
    <property type="evidence" value="ECO:0007669"/>
    <property type="project" value="UniProtKB-EC"/>
</dbReference>
<dbReference type="NCBIfam" id="NF004017">
    <property type="entry name" value="PRK05479.1"/>
    <property type="match status" value="1"/>
</dbReference>
<dbReference type="PROSITE" id="PS51850">
    <property type="entry name" value="KARI_N"/>
    <property type="match status" value="1"/>
</dbReference>
<dbReference type="PANTHER" id="PTHR21371">
    <property type="entry name" value="KETOL-ACID REDUCTOISOMERASE, MITOCHONDRIAL"/>
    <property type="match status" value="1"/>
</dbReference>
<feature type="binding site" evidence="9 10">
    <location>
        <position position="251"/>
    </location>
    <ligand>
        <name>substrate</name>
    </ligand>
</feature>
<evidence type="ECO:0000256" key="2">
    <source>
        <dbReference type="ARBA" id="ARBA00004885"/>
    </source>
</evidence>
<keyword evidence="14" id="KW-1185">Reference proteome</keyword>
<evidence type="ECO:0000256" key="5">
    <source>
        <dbReference type="ARBA" id="ARBA00022723"/>
    </source>
</evidence>
<evidence type="ECO:0000256" key="4">
    <source>
        <dbReference type="ARBA" id="ARBA00022605"/>
    </source>
</evidence>
<keyword evidence="8 9" id="KW-0100">Branched-chain amino acid biosynthesis</keyword>
<dbReference type="Proteomes" id="UP001148125">
    <property type="component" value="Unassembled WGS sequence"/>
</dbReference>
<dbReference type="PANTHER" id="PTHR21371:SF1">
    <property type="entry name" value="KETOL-ACID REDUCTOISOMERASE, MITOCHONDRIAL"/>
    <property type="match status" value="1"/>
</dbReference>
<feature type="domain" description="KARI N-terminal Rossmann" evidence="11">
    <location>
        <begin position="2"/>
        <end position="181"/>
    </location>
</feature>
<dbReference type="EC" id="1.1.1.86" evidence="9"/>
<dbReference type="Pfam" id="PF01450">
    <property type="entry name" value="KARI_C"/>
    <property type="match status" value="1"/>
</dbReference>